<dbReference type="InterPro" id="IPR032710">
    <property type="entry name" value="NTF2-like_dom_sf"/>
</dbReference>
<dbReference type="Gene3D" id="3.10.450.50">
    <property type="match status" value="1"/>
</dbReference>
<keyword evidence="2" id="KW-1185">Reference proteome</keyword>
<dbReference type="GeneID" id="54301577"/>
<dbReference type="GO" id="GO:0030638">
    <property type="term" value="P:polyketide metabolic process"/>
    <property type="evidence" value="ECO:0007669"/>
    <property type="project" value="InterPro"/>
</dbReference>
<reference evidence="1" key="1">
    <citation type="journal article" date="2020" name="Stud. Mycol.">
        <title>101 Dothideomycetes genomes: a test case for predicting lifestyles and emergence of pathogens.</title>
        <authorList>
            <person name="Haridas S."/>
            <person name="Albert R."/>
            <person name="Binder M."/>
            <person name="Bloem J."/>
            <person name="Labutti K."/>
            <person name="Salamov A."/>
            <person name="Andreopoulos B."/>
            <person name="Baker S."/>
            <person name="Barry K."/>
            <person name="Bills G."/>
            <person name="Bluhm B."/>
            <person name="Cannon C."/>
            <person name="Castanera R."/>
            <person name="Culley D."/>
            <person name="Daum C."/>
            <person name="Ezra D."/>
            <person name="Gonzalez J."/>
            <person name="Henrissat B."/>
            <person name="Kuo A."/>
            <person name="Liang C."/>
            <person name="Lipzen A."/>
            <person name="Lutzoni F."/>
            <person name="Magnuson J."/>
            <person name="Mondo S."/>
            <person name="Nolan M."/>
            <person name="Ohm R."/>
            <person name="Pangilinan J."/>
            <person name="Park H.-J."/>
            <person name="Ramirez L."/>
            <person name="Alfaro M."/>
            <person name="Sun H."/>
            <person name="Tritt A."/>
            <person name="Yoshinaga Y."/>
            <person name="Zwiers L.-H."/>
            <person name="Turgeon B."/>
            <person name="Goodwin S."/>
            <person name="Spatafora J."/>
            <person name="Crous P."/>
            <person name="Grigoriev I."/>
        </authorList>
    </citation>
    <scope>NUCLEOTIDE SEQUENCE</scope>
    <source>
        <strain evidence="1">CBS 121167</strain>
    </source>
</reference>
<protein>
    <recommendedName>
        <fullName evidence="3">SnoaL-like domain-containing protein</fullName>
    </recommendedName>
</protein>
<dbReference type="PANTHER" id="PTHR38436">
    <property type="entry name" value="POLYKETIDE CYCLASE SNOAL-LIKE DOMAIN"/>
    <property type="match status" value="1"/>
</dbReference>
<dbReference type="Proteomes" id="UP000799438">
    <property type="component" value="Unassembled WGS sequence"/>
</dbReference>
<dbReference type="RefSeq" id="XP_033399161.1">
    <property type="nucleotide sequence ID" value="XM_033544081.1"/>
</dbReference>
<dbReference type="EMBL" id="ML995482">
    <property type="protein sequence ID" value="KAF2143449.1"/>
    <property type="molecule type" value="Genomic_DNA"/>
</dbReference>
<evidence type="ECO:0008006" key="3">
    <source>
        <dbReference type="Google" id="ProtNLM"/>
    </source>
</evidence>
<sequence length="401" mass="44537">MATLKVHSGSSFLTWKATTPRLYITAEDDEFDEYTIGAWQDEGFDVVYLPFRGGGKQYVRKLHGLGESLGVGGTYAIVAFGDAAAVCLETFIRQDLKLAALVAYYPSSIPDPQTTYAPSLRVLVHLAGAQVGVNRNSEILGIQGKRRTVQKRITPGIGTGGTQKLSYPCYTYQGVQPGFAEHDLDEYDKVADAVSWSRSLDTIRKGFSAELDIERAWEENEEHKYHKPNVAEMLRTMTDVPKPTVTYTPTMTGGKGKADLARFYEEFFLPSLAPQSGAPTNLKTRLLSRTIGVDRIVDELFVSFKHTQPMPWILPGVPPTNCTVETVLVSIVAVRAGKLRSERVYWDQAAVLVQVGLLDLDDVPEAMRKRGVKELPICGEESARKAVDEECEPWNELLEDW</sequence>
<organism evidence="1 2">
    <name type="scientific">Aplosporella prunicola CBS 121167</name>
    <dbReference type="NCBI Taxonomy" id="1176127"/>
    <lineage>
        <taxon>Eukaryota</taxon>
        <taxon>Fungi</taxon>
        <taxon>Dikarya</taxon>
        <taxon>Ascomycota</taxon>
        <taxon>Pezizomycotina</taxon>
        <taxon>Dothideomycetes</taxon>
        <taxon>Dothideomycetes incertae sedis</taxon>
        <taxon>Botryosphaeriales</taxon>
        <taxon>Aplosporellaceae</taxon>
        <taxon>Aplosporella</taxon>
    </lineage>
</organism>
<dbReference type="InterPro" id="IPR009959">
    <property type="entry name" value="Cyclase_SnoaL-like"/>
</dbReference>
<gene>
    <name evidence="1" type="ORF">K452DRAFT_317587</name>
</gene>
<dbReference type="OrthoDB" id="5440at2759"/>
<evidence type="ECO:0000313" key="2">
    <source>
        <dbReference type="Proteomes" id="UP000799438"/>
    </source>
</evidence>
<dbReference type="SUPFAM" id="SSF54427">
    <property type="entry name" value="NTF2-like"/>
    <property type="match status" value="1"/>
</dbReference>
<dbReference type="PANTHER" id="PTHR38436:SF3">
    <property type="entry name" value="CARBOXYMETHYLENEBUTENOLIDASE-RELATED"/>
    <property type="match status" value="1"/>
</dbReference>
<accession>A0A6A6BH29</accession>
<name>A0A6A6BH29_9PEZI</name>
<evidence type="ECO:0000313" key="1">
    <source>
        <dbReference type="EMBL" id="KAF2143449.1"/>
    </source>
</evidence>
<dbReference type="AlphaFoldDB" id="A0A6A6BH29"/>
<proteinExistence type="predicted"/>